<dbReference type="Proteomes" id="UP000655094">
    <property type="component" value="Unassembled WGS sequence"/>
</dbReference>
<dbReference type="Gene3D" id="3.20.20.70">
    <property type="entry name" value="Aldolase class I"/>
    <property type="match status" value="1"/>
</dbReference>
<dbReference type="InterPro" id="IPR013785">
    <property type="entry name" value="Aldolase_TIM"/>
</dbReference>
<evidence type="ECO:0000256" key="2">
    <source>
        <dbReference type="ARBA" id="ARBA00008055"/>
    </source>
</evidence>
<dbReference type="SUPFAM" id="SSF51569">
    <property type="entry name" value="Aldolase"/>
    <property type="match status" value="1"/>
</dbReference>
<keyword evidence="5" id="KW-0350">Heme biosynthesis</keyword>
<evidence type="ECO:0000313" key="12">
    <source>
        <dbReference type="EMBL" id="STV20916.1"/>
    </source>
</evidence>
<evidence type="ECO:0000256" key="3">
    <source>
        <dbReference type="ARBA" id="ARBA00012053"/>
    </source>
</evidence>
<keyword evidence="7" id="KW-0627">Porphyrin biosynthesis</keyword>
<dbReference type="Pfam" id="PF00490">
    <property type="entry name" value="ALAD"/>
    <property type="match status" value="1"/>
</dbReference>
<evidence type="ECO:0000313" key="11">
    <source>
        <dbReference type="EMBL" id="STT78576.1"/>
    </source>
</evidence>
<comment type="catalytic activity">
    <reaction evidence="9">
        <text>2 5-aminolevulinate = porphobilinogen + 2 H2O + H(+)</text>
        <dbReference type="Rhea" id="RHEA:24064"/>
        <dbReference type="ChEBI" id="CHEBI:15377"/>
        <dbReference type="ChEBI" id="CHEBI:15378"/>
        <dbReference type="ChEBI" id="CHEBI:58126"/>
        <dbReference type="ChEBI" id="CHEBI:356416"/>
        <dbReference type="EC" id="4.2.1.24"/>
    </reaction>
</comment>
<dbReference type="AlphaFoldDB" id="A0A377XA67"/>
<evidence type="ECO:0000256" key="5">
    <source>
        <dbReference type="ARBA" id="ARBA00023133"/>
    </source>
</evidence>
<dbReference type="InterPro" id="IPR001731">
    <property type="entry name" value="ALAD"/>
</dbReference>
<evidence type="ECO:0000256" key="6">
    <source>
        <dbReference type="ARBA" id="ARBA00023239"/>
    </source>
</evidence>
<organism evidence="11 13">
    <name type="scientific">Klebsiella pneumoniae</name>
    <dbReference type="NCBI Taxonomy" id="573"/>
    <lineage>
        <taxon>Bacteria</taxon>
        <taxon>Pseudomonadati</taxon>
        <taxon>Pseudomonadota</taxon>
        <taxon>Gammaproteobacteria</taxon>
        <taxon>Enterobacterales</taxon>
        <taxon>Enterobacteriaceae</taxon>
        <taxon>Klebsiella/Raoultella group</taxon>
        <taxon>Klebsiella</taxon>
        <taxon>Klebsiella pneumoniae complex</taxon>
    </lineage>
</organism>
<evidence type="ECO:0000313" key="10">
    <source>
        <dbReference type="EMBL" id="GHK53889.1"/>
    </source>
</evidence>
<dbReference type="EC" id="4.2.1.24" evidence="3"/>
<name>A0A377XA67_KLEPN</name>
<evidence type="ECO:0000313" key="13">
    <source>
        <dbReference type="Proteomes" id="UP000254340"/>
    </source>
</evidence>
<reference evidence="13 14" key="1">
    <citation type="submission" date="2018-06" db="EMBL/GenBank/DDBJ databases">
        <authorList>
            <consortium name="Pathogen Informatics"/>
            <person name="Doyle S."/>
        </authorList>
    </citation>
    <scope>NUCLEOTIDE SEQUENCE [LARGE SCALE GENOMIC DNA]</scope>
    <source>
        <strain evidence="11 13">NCTC5047</strain>
        <strain evidence="12 14">NCTC5053</strain>
    </source>
</reference>
<keyword evidence="6 11" id="KW-0456">Lyase</keyword>
<evidence type="ECO:0000256" key="4">
    <source>
        <dbReference type="ARBA" id="ARBA00020771"/>
    </source>
</evidence>
<dbReference type="EMBL" id="BNFF01000001">
    <property type="protein sequence ID" value="GHK53889.1"/>
    <property type="molecule type" value="Genomic_DNA"/>
</dbReference>
<reference evidence="10" key="2">
    <citation type="submission" date="2020-10" db="EMBL/GenBank/DDBJ databases">
        <title>Genome Sequence of ESBL Producing Zambian Clinical Strains.</title>
        <authorList>
            <person name="Shawa M."/>
            <person name="Furuta Y."/>
            <person name="Simbotwe M."/>
            <person name="Mulenga E."/>
            <person name="Mubanga M."/>
            <person name="Mulenga G."/>
            <person name="Kaile C."/>
            <person name="Zorigt T."/>
            <person name="Hang'ombe B."/>
            <person name="Higashi H."/>
        </authorList>
    </citation>
    <scope>NUCLEOTIDE SEQUENCE</scope>
    <source>
        <strain evidence="10">Zam_UTH_09</strain>
    </source>
</reference>
<dbReference type="EMBL" id="UGLH01000005">
    <property type="protein sequence ID" value="STT78576.1"/>
    <property type="molecule type" value="Genomic_DNA"/>
</dbReference>
<dbReference type="Proteomes" id="UP000254387">
    <property type="component" value="Unassembled WGS sequence"/>
</dbReference>
<dbReference type="EMBL" id="UGMN01000004">
    <property type="protein sequence ID" value="STV20916.1"/>
    <property type="molecule type" value="Genomic_DNA"/>
</dbReference>
<dbReference type="GO" id="GO:0046872">
    <property type="term" value="F:metal ion binding"/>
    <property type="evidence" value="ECO:0007669"/>
    <property type="project" value="InterPro"/>
</dbReference>
<evidence type="ECO:0000313" key="14">
    <source>
        <dbReference type="Proteomes" id="UP000254387"/>
    </source>
</evidence>
<proteinExistence type="inferred from homology"/>
<dbReference type="GO" id="GO:0004655">
    <property type="term" value="F:porphobilinogen synthase activity"/>
    <property type="evidence" value="ECO:0007669"/>
    <property type="project" value="UniProtKB-EC"/>
</dbReference>
<evidence type="ECO:0000256" key="7">
    <source>
        <dbReference type="ARBA" id="ARBA00023244"/>
    </source>
</evidence>
<evidence type="ECO:0000256" key="8">
    <source>
        <dbReference type="ARBA" id="ARBA00032837"/>
    </source>
</evidence>
<comment type="similarity">
    <text evidence="2">Belongs to the ALAD family.</text>
</comment>
<dbReference type="Proteomes" id="UP000254340">
    <property type="component" value="Unassembled WGS sequence"/>
</dbReference>
<dbReference type="GO" id="GO:0006782">
    <property type="term" value="P:protoporphyrinogen IX biosynthetic process"/>
    <property type="evidence" value="ECO:0007669"/>
    <property type="project" value="UniProtKB-UniPathway"/>
</dbReference>
<dbReference type="UniPathway" id="UPA00251">
    <property type="reaction ID" value="UER00318"/>
</dbReference>
<gene>
    <name evidence="11" type="primary">hemB_2</name>
    <name evidence="12" type="synonym">hemB_3</name>
    <name evidence="10" type="ORF">KPZU09_36250</name>
    <name evidence="11" type="ORF">NCTC5047_01355</name>
    <name evidence="12" type="ORF">NCTC5053_02906</name>
</gene>
<accession>A0A377XA67</accession>
<evidence type="ECO:0000256" key="9">
    <source>
        <dbReference type="ARBA" id="ARBA00047651"/>
    </source>
</evidence>
<sequence length="47" mass="5125">MIKFAAQAGAIDEEKVVLESLGAIKRAGADLIFSYFALDLAEKKILR</sequence>
<comment type="pathway">
    <text evidence="1">Porphyrin-containing compound metabolism; protoporphyrin-IX biosynthesis; coproporphyrinogen-III from 5-aminolevulinate: step 1/4.</text>
</comment>
<protein>
    <recommendedName>
        <fullName evidence="4">Delta-aminolevulinic acid dehydratase</fullName>
        <ecNumber evidence="3">4.2.1.24</ecNumber>
    </recommendedName>
    <alternativeName>
        <fullName evidence="8">Porphobilinogen synthase</fullName>
    </alternativeName>
</protein>
<evidence type="ECO:0000256" key="1">
    <source>
        <dbReference type="ARBA" id="ARBA00004694"/>
    </source>
</evidence>